<sequence>MALNALLLALLTVLLAVTYGPVSHYLTVIGAWRHPSRRVLATDSDLVKIEDTIICEDLHLYHPTNTLFSACEDDFHRRFGWFPPLGNFENPPQSTEGGGSIHIIDPETKVSARLEFENFSGPLVTHGIDVVAADPSRPDHSVYIFAVNHLPNPDLFRSRQDTTTPKARSQIELFYHVLGSKSVRHVRSIWHPLIRTPNDIYAENATSFYVTNDHFYRDGLLRHIEDVLPLARWSTAIHVQIEHETVSAQSCDQAPDVKAGIALTDIFNNNGLGHGQTHDECLVTSAAGGLLYLGQALNGQITIREVIPLDSVVDNPSYFSDPFVSLSDGSSDASGYIVPGLPRAVDLPLHKRDPSAQDGALVWHVKPSSGALTNASISSGTGWEARILFEDDGSIIRTASAAVLVPIDPKREGGRKRGWLFVTGFLSENIIAVKVDL</sequence>
<dbReference type="PANTHER" id="PTHR11799">
    <property type="entry name" value="PARAOXONASE"/>
    <property type="match status" value="1"/>
</dbReference>
<dbReference type="EMBL" id="RCNU01000001">
    <property type="protein sequence ID" value="RWQ98875.1"/>
    <property type="molecule type" value="Genomic_DNA"/>
</dbReference>
<dbReference type="InterPro" id="IPR051288">
    <property type="entry name" value="Serum_paraoxonase/arylesterase"/>
</dbReference>
<feature type="signal peptide" evidence="1">
    <location>
        <begin position="1"/>
        <end position="16"/>
    </location>
</feature>
<gene>
    <name evidence="2" type="ORF">C8Q69DRAFT_2725</name>
</gene>
<evidence type="ECO:0000256" key="1">
    <source>
        <dbReference type="SAM" id="SignalP"/>
    </source>
</evidence>
<reference evidence="2 3" key="1">
    <citation type="journal article" date="2018" name="Front. Microbiol.">
        <title>Genomic and genetic insights into a cosmopolitan fungus, Paecilomyces variotii (Eurotiales).</title>
        <authorList>
            <person name="Urquhart A.S."/>
            <person name="Mondo S.J."/>
            <person name="Makela M.R."/>
            <person name="Hane J.K."/>
            <person name="Wiebenga A."/>
            <person name="He G."/>
            <person name="Mihaltcheva S."/>
            <person name="Pangilinan J."/>
            <person name="Lipzen A."/>
            <person name="Barry K."/>
            <person name="de Vries R.P."/>
            <person name="Grigoriev I.V."/>
            <person name="Idnurm A."/>
        </authorList>
    </citation>
    <scope>NUCLEOTIDE SEQUENCE [LARGE SCALE GENOMIC DNA]</scope>
    <source>
        <strain evidence="2 3">CBS 101075</strain>
    </source>
</reference>
<protein>
    <submittedName>
        <fullName evidence="2">Serum paraoxonase/arylesterase family protein</fullName>
    </submittedName>
</protein>
<name>A0A443I4D2_BYSSP</name>
<dbReference type="InterPro" id="IPR011042">
    <property type="entry name" value="6-blade_b-propeller_TolB-like"/>
</dbReference>
<accession>A0A443I4D2</accession>
<dbReference type="VEuPathDB" id="FungiDB:C8Q69DRAFT_2725"/>
<evidence type="ECO:0000313" key="2">
    <source>
        <dbReference type="EMBL" id="RWQ98875.1"/>
    </source>
</evidence>
<proteinExistence type="predicted"/>
<comment type="caution">
    <text evidence="2">The sequence shown here is derived from an EMBL/GenBank/DDBJ whole genome shotgun (WGS) entry which is preliminary data.</text>
</comment>
<dbReference type="RefSeq" id="XP_028488520.1">
    <property type="nucleotide sequence ID" value="XM_028626813.1"/>
</dbReference>
<keyword evidence="1" id="KW-0732">Signal</keyword>
<feature type="chain" id="PRO_5019164734" evidence="1">
    <location>
        <begin position="17"/>
        <end position="437"/>
    </location>
</feature>
<dbReference type="PANTHER" id="PTHR11799:SF12">
    <property type="entry name" value="PARAOXONASE-RELATED"/>
    <property type="match status" value="1"/>
</dbReference>
<dbReference type="Proteomes" id="UP000283841">
    <property type="component" value="Unassembled WGS sequence"/>
</dbReference>
<evidence type="ECO:0000313" key="3">
    <source>
        <dbReference type="Proteomes" id="UP000283841"/>
    </source>
</evidence>
<organism evidence="2 3">
    <name type="scientific">Byssochlamys spectabilis</name>
    <name type="common">Paecilomyces variotii</name>
    <dbReference type="NCBI Taxonomy" id="264951"/>
    <lineage>
        <taxon>Eukaryota</taxon>
        <taxon>Fungi</taxon>
        <taxon>Dikarya</taxon>
        <taxon>Ascomycota</taxon>
        <taxon>Pezizomycotina</taxon>
        <taxon>Eurotiomycetes</taxon>
        <taxon>Eurotiomycetidae</taxon>
        <taxon>Eurotiales</taxon>
        <taxon>Thermoascaceae</taxon>
        <taxon>Paecilomyces</taxon>
    </lineage>
</organism>
<dbReference type="AlphaFoldDB" id="A0A443I4D2"/>
<keyword evidence="3" id="KW-1185">Reference proteome</keyword>
<dbReference type="GeneID" id="39596090"/>
<dbReference type="Gene3D" id="2.120.10.30">
    <property type="entry name" value="TolB, C-terminal domain"/>
    <property type="match status" value="1"/>
</dbReference>